<dbReference type="AlphaFoldDB" id="A0A7J6IAN7"/>
<keyword evidence="2" id="KW-1185">Reference proteome</keyword>
<dbReference type="Gene3D" id="3.60.10.10">
    <property type="entry name" value="Endonuclease/exonuclease/phosphatase"/>
    <property type="match status" value="1"/>
</dbReference>
<comment type="caution">
    <text evidence="1">The sequence shown here is derived from an EMBL/GenBank/DDBJ whole genome shotgun (WGS) entry which is preliminary data.</text>
</comment>
<organism evidence="1 2">
    <name type="scientific">Cannabis sativa</name>
    <name type="common">Hemp</name>
    <name type="synonym">Marijuana</name>
    <dbReference type="NCBI Taxonomy" id="3483"/>
    <lineage>
        <taxon>Eukaryota</taxon>
        <taxon>Viridiplantae</taxon>
        <taxon>Streptophyta</taxon>
        <taxon>Embryophyta</taxon>
        <taxon>Tracheophyta</taxon>
        <taxon>Spermatophyta</taxon>
        <taxon>Magnoliopsida</taxon>
        <taxon>eudicotyledons</taxon>
        <taxon>Gunneridae</taxon>
        <taxon>Pentapetalae</taxon>
        <taxon>rosids</taxon>
        <taxon>fabids</taxon>
        <taxon>Rosales</taxon>
        <taxon>Cannabaceae</taxon>
        <taxon>Cannabis</taxon>
    </lineage>
</organism>
<sequence length="148" mass="16540">MSLLCWNARGLGNPGALTALQTIVRKFSPSLVFLSETKLYGGWAEGIQRHVNFQNSFHVDCVGKSGGLLLLWNEDWEVSVKSFSVGHIDALVQCPGRRQGAAHVQERLDRFCCNQDWHNLFPSVRVINGDLLHSDHRPEGERNSETVG</sequence>
<gene>
    <name evidence="1" type="ORF">G4B88_005973</name>
</gene>
<evidence type="ECO:0000313" key="1">
    <source>
        <dbReference type="EMBL" id="KAF4404587.1"/>
    </source>
</evidence>
<name>A0A7J6IAN7_CANSA</name>
<protein>
    <recommendedName>
        <fullName evidence="3">Endonuclease/exonuclease/phosphatase domain-containing protein</fullName>
    </recommendedName>
</protein>
<dbReference type="PANTHER" id="PTHR35218:SF11">
    <property type="entry name" value="ENDONUCLEASE_EXONUCLEASE_PHOSPHATASE DOMAIN-CONTAINING PROTEIN"/>
    <property type="match status" value="1"/>
</dbReference>
<reference evidence="1 2" key="1">
    <citation type="journal article" date="2020" name="bioRxiv">
        <title>Sequence and annotation of 42 cannabis genomes reveals extensive copy number variation in cannabinoid synthesis and pathogen resistance genes.</title>
        <authorList>
            <person name="Mckernan K.J."/>
            <person name="Helbert Y."/>
            <person name="Kane L.T."/>
            <person name="Ebling H."/>
            <person name="Zhang L."/>
            <person name="Liu B."/>
            <person name="Eaton Z."/>
            <person name="Mclaughlin S."/>
            <person name="Kingan S."/>
            <person name="Baybayan P."/>
            <person name="Concepcion G."/>
            <person name="Jordan M."/>
            <person name="Riva A."/>
            <person name="Barbazuk W."/>
            <person name="Harkins T."/>
        </authorList>
    </citation>
    <scope>NUCLEOTIDE SEQUENCE [LARGE SCALE GENOMIC DNA]</scope>
    <source>
        <strain evidence="2">cv. Jamaican Lion 4</strain>
        <tissue evidence="1">Leaf</tissue>
    </source>
</reference>
<evidence type="ECO:0008006" key="3">
    <source>
        <dbReference type="Google" id="ProtNLM"/>
    </source>
</evidence>
<dbReference type="SUPFAM" id="SSF56219">
    <property type="entry name" value="DNase I-like"/>
    <property type="match status" value="1"/>
</dbReference>
<proteinExistence type="predicted"/>
<evidence type="ECO:0000313" key="2">
    <source>
        <dbReference type="Proteomes" id="UP000583929"/>
    </source>
</evidence>
<accession>A0A7J6IAN7</accession>
<dbReference type="PANTHER" id="PTHR35218">
    <property type="entry name" value="RNASE H DOMAIN-CONTAINING PROTEIN"/>
    <property type="match status" value="1"/>
</dbReference>
<dbReference type="Proteomes" id="UP000583929">
    <property type="component" value="Unassembled WGS sequence"/>
</dbReference>
<dbReference type="EMBL" id="JAATIQ010000001">
    <property type="protein sequence ID" value="KAF4404587.1"/>
    <property type="molecule type" value="Genomic_DNA"/>
</dbReference>
<dbReference type="InterPro" id="IPR036691">
    <property type="entry name" value="Endo/exonu/phosph_ase_sf"/>
</dbReference>